<protein>
    <recommendedName>
        <fullName evidence="4">Aspartate carbamoyltransferase catalytic subunit</fullName>
    </recommendedName>
</protein>
<reference evidence="2 3" key="1">
    <citation type="submission" date="2016-04" db="EMBL/GenBank/DDBJ databases">
        <authorList>
            <person name="Evans L.H."/>
            <person name="Alamgir A."/>
            <person name="Owens N."/>
            <person name="Weber N.D."/>
            <person name="Virtaneva K."/>
            <person name="Barbian K."/>
            <person name="Babar A."/>
            <person name="Rosenke K."/>
        </authorList>
    </citation>
    <scope>NUCLEOTIDE SEQUENCE [LARGE SCALE GENOMIC DNA]</scope>
    <source>
        <strain evidence="2 3">JL2886</strain>
    </source>
</reference>
<name>A0A1B0ZU27_9RHOB</name>
<dbReference type="OrthoDB" id="7875742at2"/>
<evidence type="ECO:0008006" key="4">
    <source>
        <dbReference type="Google" id="ProtNLM"/>
    </source>
</evidence>
<dbReference type="PATRIC" id="fig|60890.4.peg.2708"/>
<keyword evidence="1" id="KW-0812">Transmembrane</keyword>
<dbReference type="RefSeq" id="WP_065272456.1">
    <property type="nucleotide sequence ID" value="NZ_CP015124.1"/>
</dbReference>
<evidence type="ECO:0000313" key="3">
    <source>
        <dbReference type="Proteomes" id="UP000092565"/>
    </source>
</evidence>
<dbReference type="Proteomes" id="UP000092565">
    <property type="component" value="Chromosome"/>
</dbReference>
<evidence type="ECO:0000256" key="1">
    <source>
        <dbReference type="SAM" id="Phobius"/>
    </source>
</evidence>
<organism evidence="2 3">
    <name type="scientific">Phaeobacter gallaeciensis</name>
    <dbReference type="NCBI Taxonomy" id="60890"/>
    <lineage>
        <taxon>Bacteria</taxon>
        <taxon>Pseudomonadati</taxon>
        <taxon>Pseudomonadota</taxon>
        <taxon>Alphaproteobacteria</taxon>
        <taxon>Rhodobacterales</taxon>
        <taxon>Roseobacteraceae</taxon>
        <taxon>Phaeobacter</taxon>
    </lineage>
</organism>
<sequence length="177" mass="19242">MEGVIHIPAGEHGVIRLFRLDMRPEQAVFLREPGALAQVLGIDALDMEQVEIFPVSDLEELGLAGYLTEGMGVPEEQITPDRERLAALEGHVMVIRSRAFGGREMRLTPAEQIKPVATYGTPGTSWSGAPIETESAKPYSAPKLAPRKARAEARRIGATLFAVVMGLVGLVLYLLVR</sequence>
<keyword evidence="1" id="KW-0472">Membrane</keyword>
<feature type="transmembrane region" description="Helical" evidence="1">
    <location>
        <begin position="156"/>
        <end position="176"/>
    </location>
</feature>
<dbReference type="EMBL" id="CP015124">
    <property type="protein sequence ID" value="ANP37666.1"/>
    <property type="molecule type" value="Genomic_DNA"/>
</dbReference>
<evidence type="ECO:0000313" key="2">
    <source>
        <dbReference type="EMBL" id="ANP37666.1"/>
    </source>
</evidence>
<gene>
    <name evidence="2" type="ORF">JL2886_02780</name>
</gene>
<dbReference type="AlphaFoldDB" id="A0A1B0ZU27"/>
<keyword evidence="3" id="KW-1185">Reference proteome</keyword>
<proteinExistence type="predicted"/>
<accession>A0A1B0ZU27</accession>
<keyword evidence="1" id="KW-1133">Transmembrane helix</keyword>